<name>A0A2G5V9K5_9PELO</name>
<proteinExistence type="predicted"/>
<sequence>MRVEISTIYSEMLHCLTYSNPIKDDENLDDRDGIKVCEKASIFINVERRNRISEIATVTRQKMMKNSMTKAE</sequence>
<protein>
    <submittedName>
        <fullName evidence="1">Uncharacterized protein</fullName>
    </submittedName>
</protein>
<keyword evidence="2" id="KW-1185">Reference proteome</keyword>
<evidence type="ECO:0000313" key="2">
    <source>
        <dbReference type="Proteomes" id="UP000230233"/>
    </source>
</evidence>
<evidence type="ECO:0000313" key="1">
    <source>
        <dbReference type="EMBL" id="PIC48397.1"/>
    </source>
</evidence>
<accession>A0A2G5V9K5</accession>
<dbReference type="EMBL" id="PDUG01000002">
    <property type="protein sequence ID" value="PIC48397.1"/>
    <property type="molecule type" value="Genomic_DNA"/>
</dbReference>
<dbReference type="AlphaFoldDB" id="A0A2G5V9K5"/>
<comment type="caution">
    <text evidence="1">The sequence shown here is derived from an EMBL/GenBank/DDBJ whole genome shotgun (WGS) entry which is preliminary data.</text>
</comment>
<gene>
    <name evidence="1" type="primary">Cnig_chr_II.g7381</name>
    <name evidence="1" type="ORF">B9Z55_007381</name>
</gene>
<organism evidence="1 2">
    <name type="scientific">Caenorhabditis nigoni</name>
    <dbReference type="NCBI Taxonomy" id="1611254"/>
    <lineage>
        <taxon>Eukaryota</taxon>
        <taxon>Metazoa</taxon>
        <taxon>Ecdysozoa</taxon>
        <taxon>Nematoda</taxon>
        <taxon>Chromadorea</taxon>
        <taxon>Rhabditida</taxon>
        <taxon>Rhabditina</taxon>
        <taxon>Rhabditomorpha</taxon>
        <taxon>Rhabditoidea</taxon>
        <taxon>Rhabditidae</taxon>
        <taxon>Peloderinae</taxon>
        <taxon>Caenorhabditis</taxon>
    </lineage>
</organism>
<reference evidence="2" key="1">
    <citation type="submission" date="2017-10" db="EMBL/GenBank/DDBJ databases">
        <title>Rapid genome shrinkage in a self-fertile nematode reveals novel sperm competition proteins.</title>
        <authorList>
            <person name="Yin D."/>
            <person name="Schwarz E.M."/>
            <person name="Thomas C.G."/>
            <person name="Felde R.L."/>
            <person name="Korf I.F."/>
            <person name="Cutter A.D."/>
            <person name="Schartner C.M."/>
            <person name="Ralston E.J."/>
            <person name="Meyer B.J."/>
            <person name="Haag E.S."/>
        </authorList>
    </citation>
    <scope>NUCLEOTIDE SEQUENCE [LARGE SCALE GENOMIC DNA]</scope>
    <source>
        <strain evidence="2">JU1422</strain>
    </source>
</reference>
<dbReference type="Proteomes" id="UP000230233">
    <property type="component" value="Chromosome II"/>
</dbReference>